<reference evidence="15" key="1">
    <citation type="submission" date="2022-11" db="EMBL/GenBank/DDBJ databases">
        <authorList>
            <person name="Petersen C."/>
        </authorList>
    </citation>
    <scope>NUCLEOTIDE SEQUENCE</scope>
    <source>
        <strain evidence="15">IBT 19713</strain>
    </source>
</reference>
<comment type="function">
    <text evidence="11">Mediates the reversible addition of palmitate to target proteins, thereby regulating their membrane association and biological function.</text>
</comment>
<evidence type="ECO:0000256" key="10">
    <source>
        <dbReference type="ARBA" id="ARBA00048048"/>
    </source>
</evidence>
<keyword evidence="8 11" id="KW-0449">Lipoprotein</keyword>
<protein>
    <recommendedName>
        <fullName evidence="11">Palmitoyltransferase PFA4</fullName>
        <ecNumber evidence="11">2.3.1.225</ecNumber>
    </recommendedName>
    <alternativeName>
        <fullName evidence="11">Protein S-acyltransferase</fullName>
        <shortName evidence="11">PAT</shortName>
    </alternativeName>
    <alternativeName>
        <fullName evidence="11">Protein fatty acyltransferase 4</fullName>
    </alternativeName>
</protein>
<dbReference type="OrthoDB" id="331948at2759"/>
<accession>A0A9W9TQ18</accession>
<keyword evidence="6 11" id="KW-0472">Membrane</keyword>
<dbReference type="Proteomes" id="UP001150941">
    <property type="component" value="Unassembled WGS sequence"/>
</dbReference>
<feature type="active site" description="S-palmitoyl cysteine intermediate" evidence="11">
    <location>
        <position position="121"/>
    </location>
</feature>
<dbReference type="HAMAP" id="MF_03199">
    <property type="entry name" value="DHHC_PAT_PFA4"/>
    <property type="match status" value="1"/>
</dbReference>
<feature type="transmembrane region" description="Helical" evidence="11 12">
    <location>
        <begin position="139"/>
        <end position="158"/>
    </location>
</feature>
<reference evidence="15" key="2">
    <citation type="journal article" date="2023" name="IMA Fungus">
        <title>Comparative genomic study of the Penicillium genus elucidates a diverse pangenome and 15 lateral gene transfer events.</title>
        <authorList>
            <person name="Petersen C."/>
            <person name="Sorensen T."/>
            <person name="Nielsen M.R."/>
            <person name="Sondergaard T.E."/>
            <person name="Sorensen J.L."/>
            <person name="Fitzpatrick D.A."/>
            <person name="Frisvad J.C."/>
            <person name="Nielsen K.L."/>
        </authorList>
    </citation>
    <scope>NUCLEOTIDE SEQUENCE</scope>
    <source>
        <strain evidence="15">IBT 19713</strain>
    </source>
</reference>
<dbReference type="InterPro" id="IPR033682">
    <property type="entry name" value="PFA4"/>
</dbReference>
<proteinExistence type="inferred from homology"/>
<keyword evidence="4 11" id="KW-0256">Endoplasmic reticulum</keyword>
<evidence type="ECO:0000256" key="8">
    <source>
        <dbReference type="ARBA" id="ARBA00023288"/>
    </source>
</evidence>
<dbReference type="PROSITE" id="PS50216">
    <property type="entry name" value="DHHC"/>
    <property type="match status" value="1"/>
</dbReference>
<sequence length="381" mass="44602">MALCENFEISQLAIPSVSVLIAFLAYTSQYFFYCFESAPLRKDEIWTINIFALCIWICYFRACFVDPGRLPENWKVASVDKRGQDQASARRWCRRCEAFKPPRAHHCKTCQRCIPKMDHHCPWTTNCVSHFTFPHFIRFLFYTVAGMSYLETCLWERVSIVWENRNMPSYLGPSLGQLAHLFVLFVLNSFTLFMLFILLVRSLYSMALNTTTIESWEIERHVTLVRRARVMGGYLEGPGGVKIRIRKQEFPYDMSFWTNIKDGMGGSPNDPQLIEAYSSARDTVEAFQRRQAEDLRCKNLSAEIQRRKRFHERLAKEDYKSDDERGPGPTYGDNSDEGEESWRNADGERLRDFGVDEDVEFYDEDDVPLAVLMDRRRQHND</sequence>
<evidence type="ECO:0000256" key="12">
    <source>
        <dbReference type="RuleBase" id="RU079119"/>
    </source>
</evidence>
<feature type="transmembrane region" description="Helical" evidence="11 12">
    <location>
        <begin position="45"/>
        <end position="64"/>
    </location>
</feature>
<comment type="similarity">
    <text evidence="11">Belongs to the DHHC palmitoyltransferase family. PFA4 subfamily.</text>
</comment>
<evidence type="ECO:0000256" key="13">
    <source>
        <dbReference type="SAM" id="MobiDB-lite"/>
    </source>
</evidence>
<organism evidence="15 16">
    <name type="scientific">Penicillium chermesinum</name>
    <dbReference type="NCBI Taxonomy" id="63820"/>
    <lineage>
        <taxon>Eukaryota</taxon>
        <taxon>Fungi</taxon>
        <taxon>Dikarya</taxon>
        <taxon>Ascomycota</taxon>
        <taxon>Pezizomycotina</taxon>
        <taxon>Eurotiomycetes</taxon>
        <taxon>Eurotiomycetidae</taxon>
        <taxon>Eurotiales</taxon>
        <taxon>Aspergillaceae</taxon>
        <taxon>Penicillium</taxon>
    </lineage>
</organism>
<keyword evidence="3 11" id="KW-0812">Transmembrane</keyword>
<dbReference type="EMBL" id="JAPQKS010000004">
    <property type="protein sequence ID" value="KAJ5232854.1"/>
    <property type="molecule type" value="Genomic_DNA"/>
</dbReference>
<comment type="catalytic activity">
    <reaction evidence="10 11 12">
        <text>L-cysteinyl-[protein] + hexadecanoyl-CoA = S-hexadecanoyl-L-cysteinyl-[protein] + CoA</text>
        <dbReference type="Rhea" id="RHEA:36683"/>
        <dbReference type="Rhea" id="RHEA-COMP:10131"/>
        <dbReference type="Rhea" id="RHEA-COMP:11032"/>
        <dbReference type="ChEBI" id="CHEBI:29950"/>
        <dbReference type="ChEBI" id="CHEBI:57287"/>
        <dbReference type="ChEBI" id="CHEBI:57379"/>
        <dbReference type="ChEBI" id="CHEBI:74151"/>
        <dbReference type="EC" id="2.3.1.225"/>
    </reaction>
</comment>
<evidence type="ECO:0000256" key="2">
    <source>
        <dbReference type="ARBA" id="ARBA00022679"/>
    </source>
</evidence>
<feature type="compositionally biased region" description="Basic and acidic residues" evidence="13">
    <location>
        <begin position="315"/>
        <end position="326"/>
    </location>
</feature>
<feature type="domain" description="Palmitoyltransferase DHHC" evidence="14">
    <location>
        <begin position="89"/>
        <end position="217"/>
    </location>
</feature>
<keyword evidence="9 11" id="KW-0012">Acyltransferase</keyword>
<dbReference type="GO" id="GO:0019706">
    <property type="term" value="F:protein-cysteine S-palmitoyltransferase activity"/>
    <property type="evidence" value="ECO:0007669"/>
    <property type="project" value="UniProtKB-UniRule"/>
</dbReference>
<evidence type="ECO:0000313" key="15">
    <source>
        <dbReference type="EMBL" id="KAJ5232854.1"/>
    </source>
</evidence>
<feature type="transmembrane region" description="Helical" evidence="11 12">
    <location>
        <begin position="12"/>
        <end position="33"/>
    </location>
</feature>
<dbReference type="InterPro" id="IPR001594">
    <property type="entry name" value="Palmitoyltrfase_DHHC"/>
</dbReference>
<feature type="compositionally biased region" description="Basic and acidic residues" evidence="13">
    <location>
        <begin position="340"/>
        <end position="349"/>
    </location>
</feature>
<dbReference type="PANTHER" id="PTHR12246">
    <property type="entry name" value="PALMITOYLTRANSFERASE ZDHHC16"/>
    <property type="match status" value="1"/>
</dbReference>
<evidence type="ECO:0000256" key="9">
    <source>
        <dbReference type="ARBA" id="ARBA00023315"/>
    </source>
</evidence>
<evidence type="ECO:0000313" key="16">
    <source>
        <dbReference type="Proteomes" id="UP001150941"/>
    </source>
</evidence>
<evidence type="ECO:0000259" key="14">
    <source>
        <dbReference type="Pfam" id="PF01529"/>
    </source>
</evidence>
<dbReference type="GO" id="GO:0005789">
    <property type="term" value="C:endoplasmic reticulum membrane"/>
    <property type="evidence" value="ECO:0007669"/>
    <property type="project" value="UniProtKB-SubCell"/>
</dbReference>
<dbReference type="InterPro" id="IPR039859">
    <property type="entry name" value="PFA4/ZDH16/20/ERF2-like"/>
</dbReference>
<gene>
    <name evidence="11" type="primary">PFA4</name>
    <name evidence="15" type="ORF">N7468_005810</name>
</gene>
<feature type="transmembrane region" description="Helical" evidence="11 12">
    <location>
        <begin position="178"/>
        <end position="200"/>
    </location>
</feature>
<evidence type="ECO:0000256" key="5">
    <source>
        <dbReference type="ARBA" id="ARBA00022989"/>
    </source>
</evidence>
<dbReference type="EC" id="2.3.1.225" evidence="11"/>
<feature type="region of interest" description="Disordered" evidence="13">
    <location>
        <begin position="315"/>
        <end position="349"/>
    </location>
</feature>
<comment type="subcellular location">
    <subcellularLocation>
        <location evidence="11">Endoplasmic reticulum membrane</location>
        <topology evidence="11">Multi-pass membrane protein</topology>
    </subcellularLocation>
    <subcellularLocation>
        <location evidence="1">Membrane</location>
        <topology evidence="1">Multi-pass membrane protein</topology>
    </subcellularLocation>
</comment>
<evidence type="ECO:0000256" key="3">
    <source>
        <dbReference type="ARBA" id="ARBA00022692"/>
    </source>
</evidence>
<evidence type="ECO:0000256" key="7">
    <source>
        <dbReference type="ARBA" id="ARBA00023139"/>
    </source>
</evidence>
<name>A0A9W9TQ18_9EURO</name>
<keyword evidence="7 11" id="KW-0564">Palmitate</keyword>
<keyword evidence="5 11" id="KW-1133">Transmembrane helix</keyword>
<evidence type="ECO:0000256" key="11">
    <source>
        <dbReference type="HAMAP-Rule" id="MF_03199"/>
    </source>
</evidence>
<comment type="caution">
    <text evidence="15">The sequence shown here is derived from an EMBL/GenBank/DDBJ whole genome shotgun (WGS) entry which is preliminary data.</text>
</comment>
<dbReference type="AlphaFoldDB" id="A0A9W9TQ18"/>
<evidence type="ECO:0000256" key="4">
    <source>
        <dbReference type="ARBA" id="ARBA00022824"/>
    </source>
</evidence>
<evidence type="ECO:0000256" key="6">
    <source>
        <dbReference type="ARBA" id="ARBA00023136"/>
    </source>
</evidence>
<dbReference type="Pfam" id="PF01529">
    <property type="entry name" value="DHHC"/>
    <property type="match status" value="1"/>
</dbReference>
<evidence type="ECO:0000256" key="1">
    <source>
        <dbReference type="ARBA" id="ARBA00004141"/>
    </source>
</evidence>
<keyword evidence="2 11" id="KW-0808">Transferase</keyword>
<comment type="domain">
    <text evidence="11 12">The DHHC domain is required for palmitoyltransferase activity.</text>
</comment>
<keyword evidence="16" id="KW-1185">Reference proteome</keyword>